<gene>
    <name evidence="3" type="ORF">H4219_002810</name>
</gene>
<evidence type="ECO:0000256" key="1">
    <source>
        <dbReference type="SAM" id="MobiDB-lite"/>
    </source>
</evidence>
<protein>
    <submittedName>
        <fullName evidence="3">Uncharacterized protein</fullName>
    </submittedName>
</protein>
<organism evidence="3 4">
    <name type="scientific">Mycoemilia scoparia</name>
    <dbReference type="NCBI Taxonomy" id="417184"/>
    <lineage>
        <taxon>Eukaryota</taxon>
        <taxon>Fungi</taxon>
        <taxon>Fungi incertae sedis</taxon>
        <taxon>Zoopagomycota</taxon>
        <taxon>Kickxellomycotina</taxon>
        <taxon>Kickxellomycetes</taxon>
        <taxon>Kickxellales</taxon>
        <taxon>Kickxellaceae</taxon>
        <taxon>Mycoemilia</taxon>
    </lineage>
</organism>
<sequence length="255" mass="26284">MHFIKFTAISVLAFALAAVAAPVDNGSNAVAAASPQQAGVSLAPAVLTANKLALGSLTSIAKDVQLPQLTSEQQQTLQPVFAAINNIKAIATKNPKTAVDIGKDLETIRNELKKIEGTANDKQIVASILAQAIEALVPAKGAENSAANTKRQNHGGTEGQGEQQQPILGRIIRSIVDTVLGEGNVNLAGVIDHLFSPEGLLYKLATLIDGILADLPIVGPILGGPNSILTPILGSAVEIIDNVVAEIASVIDPLI</sequence>
<dbReference type="AlphaFoldDB" id="A0A9W7ZWH2"/>
<reference evidence="3" key="1">
    <citation type="submission" date="2022-07" db="EMBL/GenBank/DDBJ databases">
        <title>Phylogenomic reconstructions and comparative analyses of Kickxellomycotina fungi.</title>
        <authorList>
            <person name="Reynolds N.K."/>
            <person name="Stajich J.E."/>
            <person name="Barry K."/>
            <person name="Grigoriev I.V."/>
            <person name="Crous P."/>
            <person name="Smith M.E."/>
        </authorList>
    </citation>
    <scope>NUCLEOTIDE SEQUENCE</scope>
    <source>
        <strain evidence="3">NBRC 100468</strain>
    </source>
</reference>
<feature type="chain" id="PRO_5040799046" evidence="2">
    <location>
        <begin position="21"/>
        <end position="255"/>
    </location>
</feature>
<evidence type="ECO:0000313" key="3">
    <source>
        <dbReference type="EMBL" id="KAJ1918089.1"/>
    </source>
</evidence>
<accession>A0A9W7ZWH2</accession>
<keyword evidence="2" id="KW-0732">Signal</keyword>
<evidence type="ECO:0000256" key="2">
    <source>
        <dbReference type="SAM" id="SignalP"/>
    </source>
</evidence>
<evidence type="ECO:0000313" key="4">
    <source>
        <dbReference type="Proteomes" id="UP001150538"/>
    </source>
</evidence>
<dbReference type="EMBL" id="JANBPU010000053">
    <property type="protein sequence ID" value="KAJ1918089.1"/>
    <property type="molecule type" value="Genomic_DNA"/>
</dbReference>
<name>A0A9W7ZWH2_9FUNG</name>
<dbReference type="Proteomes" id="UP001150538">
    <property type="component" value="Unassembled WGS sequence"/>
</dbReference>
<feature type="region of interest" description="Disordered" evidence="1">
    <location>
        <begin position="144"/>
        <end position="163"/>
    </location>
</feature>
<keyword evidence="4" id="KW-1185">Reference proteome</keyword>
<comment type="caution">
    <text evidence="3">The sequence shown here is derived from an EMBL/GenBank/DDBJ whole genome shotgun (WGS) entry which is preliminary data.</text>
</comment>
<feature type="signal peptide" evidence="2">
    <location>
        <begin position="1"/>
        <end position="20"/>
    </location>
</feature>
<proteinExistence type="predicted"/>